<reference evidence="1 2" key="1">
    <citation type="journal article" date="2019" name="Int. J. Syst. Evol. Microbiol.">
        <title>Capsulimonas corticalis gen. nov., sp. nov., an aerobic capsulated bacterium, of a novel bacterial order, Capsulimonadales ord. nov., of the class Armatimonadia of the phylum Armatimonadetes.</title>
        <authorList>
            <person name="Li J."/>
            <person name="Kudo C."/>
            <person name="Tonouchi A."/>
        </authorList>
    </citation>
    <scope>NUCLEOTIDE SEQUENCE [LARGE SCALE GENOMIC DNA]</scope>
    <source>
        <strain evidence="1 2">AX-7</strain>
    </source>
</reference>
<organism evidence="1 2">
    <name type="scientific">Capsulimonas corticalis</name>
    <dbReference type="NCBI Taxonomy" id="2219043"/>
    <lineage>
        <taxon>Bacteria</taxon>
        <taxon>Bacillati</taxon>
        <taxon>Armatimonadota</taxon>
        <taxon>Armatimonadia</taxon>
        <taxon>Capsulimonadales</taxon>
        <taxon>Capsulimonadaceae</taxon>
        <taxon>Capsulimonas</taxon>
    </lineage>
</organism>
<dbReference type="EMBL" id="AP025739">
    <property type="protein sequence ID" value="BDI31988.1"/>
    <property type="molecule type" value="Genomic_DNA"/>
</dbReference>
<dbReference type="PANTHER" id="PTHR23028:SF53">
    <property type="entry name" value="ACYL_TRANSF_3 DOMAIN-CONTAINING PROTEIN"/>
    <property type="match status" value="1"/>
</dbReference>
<protein>
    <submittedName>
        <fullName evidence="1">Uncharacterized protein</fullName>
    </submittedName>
</protein>
<dbReference type="KEGG" id="ccot:CCAX7_40390"/>
<dbReference type="OrthoDB" id="9796461at2"/>
<dbReference type="RefSeq" id="WP_119324509.1">
    <property type="nucleotide sequence ID" value="NZ_AP025739.1"/>
</dbReference>
<dbReference type="GO" id="GO:0009103">
    <property type="term" value="P:lipopolysaccharide biosynthetic process"/>
    <property type="evidence" value="ECO:0007669"/>
    <property type="project" value="TreeGrafter"/>
</dbReference>
<evidence type="ECO:0000313" key="1">
    <source>
        <dbReference type="EMBL" id="BDI31988.1"/>
    </source>
</evidence>
<gene>
    <name evidence="1" type="ORF">CCAX7_40390</name>
</gene>
<sequence length="386" mass="42815">MAAILESTPAKVSSARRPEAAAHRLDYVDSLRAIAALLVVFDHVFMTNYPLPQRPAAGWGSHVYWLAYGHFGVALFIILSGFCLMLPVIRHDGHLKGGFLSFLKRRIGRIIPPYYLSMGIILLLGATIMRPVGLTWDRTGQGSLLDVALHLTMLHHLTPNNWATINTPYWSLAVEWWIYFAFPLLLLGWRKVGPGITMLAATIVGVALYLPARAALPAACPQFVVLFAIGMLAAEIAYSPKHADLRQRVRWDIFAALGFACVVGLFASHTPWNIDEAWGDLAMSVFVLPLLIVASRPGLCQRLLSAKPLVALGAMSYSLYLMHIPFINLFWRYGVTPFHHALSGERGAMALLFVGVPIIIACCYGFFLAFERPFLRRRGVHLPSSR</sequence>
<keyword evidence="2" id="KW-1185">Reference proteome</keyword>
<dbReference type="Proteomes" id="UP000287394">
    <property type="component" value="Chromosome"/>
</dbReference>
<dbReference type="PANTHER" id="PTHR23028">
    <property type="entry name" value="ACETYLTRANSFERASE"/>
    <property type="match status" value="1"/>
</dbReference>
<accession>A0A402D4Q1</accession>
<dbReference type="InterPro" id="IPR050879">
    <property type="entry name" value="Acyltransferase_3"/>
</dbReference>
<proteinExistence type="predicted"/>
<dbReference type="GO" id="GO:0016020">
    <property type="term" value="C:membrane"/>
    <property type="evidence" value="ECO:0007669"/>
    <property type="project" value="TreeGrafter"/>
</dbReference>
<dbReference type="InterPro" id="IPR002656">
    <property type="entry name" value="Acyl_transf_3_dom"/>
</dbReference>
<dbReference type="GO" id="GO:0016747">
    <property type="term" value="F:acyltransferase activity, transferring groups other than amino-acyl groups"/>
    <property type="evidence" value="ECO:0007669"/>
    <property type="project" value="InterPro"/>
</dbReference>
<evidence type="ECO:0000313" key="2">
    <source>
        <dbReference type="Proteomes" id="UP000287394"/>
    </source>
</evidence>
<name>A0A402D4Q1_9BACT</name>
<dbReference type="AlphaFoldDB" id="A0A402D4Q1"/>
<dbReference type="Pfam" id="PF01757">
    <property type="entry name" value="Acyl_transf_3"/>
    <property type="match status" value="1"/>
</dbReference>